<evidence type="ECO:0000313" key="3">
    <source>
        <dbReference type="Proteomes" id="UP000007015"/>
    </source>
</evidence>
<keyword evidence="1" id="KW-1133">Transmembrane helix</keyword>
<organism evidence="2 3">
    <name type="scientific">Oryza sativa subsp. indica</name>
    <name type="common">Rice</name>
    <dbReference type="NCBI Taxonomy" id="39946"/>
    <lineage>
        <taxon>Eukaryota</taxon>
        <taxon>Viridiplantae</taxon>
        <taxon>Streptophyta</taxon>
        <taxon>Embryophyta</taxon>
        <taxon>Tracheophyta</taxon>
        <taxon>Spermatophyta</taxon>
        <taxon>Magnoliopsida</taxon>
        <taxon>Liliopsida</taxon>
        <taxon>Poales</taxon>
        <taxon>Poaceae</taxon>
        <taxon>BOP clade</taxon>
        <taxon>Oryzoideae</taxon>
        <taxon>Oryzeae</taxon>
        <taxon>Oryzinae</taxon>
        <taxon>Oryza</taxon>
        <taxon>Oryza sativa</taxon>
    </lineage>
</organism>
<keyword evidence="1" id="KW-0812">Transmembrane</keyword>
<dbReference type="EMBL" id="CM000129">
    <property type="protein sequence ID" value="EEC76772.1"/>
    <property type="molecule type" value="Genomic_DNA"/>
</dbReference>
<evidence type="ECO:0000313" key="2">
    <source>
        <dbReference type="EMBL" id="EEC76772.1"/>
    </source>
</evidence>
<dbReference type="Proteomes" id="UP000007015">
    <property type="component" value="Chromosome 4"/>
</dbReference>
<evidence type="ECO:0000256" key="1">
    <source>
        <dbReference type="SAM" id="Phobius"/>
    </source>
</evidence>
<feature type="transmembrane region" description="Helical" evidence="1">
    <location>
        <begin position="30"/>
        <end position="47"/>
    </location>
</feature>
<protein>
    <submittedName>
        <fullName evidence="2">Uncharacterized protein</fullName>
    </submittedName>
</protein>
<accession>B8AVA4</accession>
<reference evidence="2 3" key="1">
    <citation type="journal article" date="2005" name="PLoS Biol.">
        <title>The genomes of Oryza sativa: a history of duplications.</title>
        <authorList>
            <person name="Yu J."/>
            <person name="Wang J."/>
            <person name="Lin W."/>
            <person name="Li S."/>
            <person name="Li H."/>
            <person name="Zhou J."/>
            <person name="Ni P."/>
            <person name="Dong W."/>
            <person name="Hu S."/>
            <person name="Zeng C."/>
            <person name="Zhang J."/>
            <person name="Zhang Y."/>
            <person name="Li R."/>
            <person name="Xu Z."/>
            <person name="Li S."/>
            <person name="Li X."/>
            <person name="Zheng H."/>
            <person name="Cong L."/>
            <person name="Lin L."/>
            <person name="Yin J."/>
            <person name="Geng J."/>
            <person name="Li G."/>
            <person name="Shi J."/>
            <person name="Liu J."/>
            <person name="Lv H."/>
            <person name="Li J."/>
            <person name="Wang J."/>
            <person name="Deng Y."/>
            <person name="Ran L."/>
            <person name="Shi X."/>
            <person name="Wang X."/>
            <person name="Wu Q."/>
            <person name="Li C."/>
            <person name="Ren X."/>
            <person name="Wang J."/>
            <person name="Wang X."/>
            <person name="Li D."/>
            <person name="Liu D."/>
            <person name="Zhang X."/>
            <person name="Ji Z."/>
            <person name="Zhao W."/>
            <person name="Sun Y."/>
            <person name="Zhang Z."/>
            <person name="Bao J."/>
            <person name="Han Y."/>
            <person name="Dong L."/>
            <person name="Ji J."/>
            <person name="Chen P."/>
            <person name="Wu S."/>
            <person name="Liu J."/>
            <person name="Xiao Y."/>
            <person name="Bu D."/>
            <person name="Tan J."/>
            <person name="Yang L."/>
            <person name="Ye C."/>
            <person name="Zhang J."/>
            <person name="Xu J."/>
            <person name="Zhou Y."/>
            <person name="Yu Y."/>
            <person name="Zhang B."/>
            <person name="Zhuang S."/>
            <person name="Wei H."/>
            <person name="Liu B."/>
            <person name="Lei M."/>
            <person name="Yu H."/>
            <person name="Li Y."/>
            <person name="Xu H."/>
            <person name="Wei S."/>
            <person name="He X."/>
            <person name="Fang L."/>
            <person name="Zhang Z."/>
            <person name="Zhang Y."/>
            <person name="Huang X."/>
            <person name="Su Z."/>
            <person name="Tong W."/>
            <person name="Li J."/>
            <person name="Tong Z."/>
            <person name="Li S."/>
            <person name="Ye J."/>
            <person name="Wang L."/>
            <person name="Fang L."/>
            <person name="Lei T."/>
            <person name="Chen C."/>
            <person name="Chen H."/>
            <person name="Xu Z."/>
            <person name="Li H."/>
            <person name="Huang H."/>
            <person name="Zhang F."/>
            <person name="Xu H."/>
            <person name="Li N."/>
            <person name="Zhao C."/>
            <person name="Li S."/>
            <person name="Dong L."/>
            <person name="Huang Y."/>
            <person name="Li L."/>
            <person name="Xi Y."/>
            <person name="Qi Q."/>
            <person name="Li W."/>
            <person name="Zhang B."/>
            <person name="Hu W."/>
            <person name="Zhang Y."/>
            <person name="Tian X."/>
            <person name="Jiao Y."/>
            <person name="Liang X."/>
            <person name="Jin J."/>
            <person name="Gao L."/>
            <person name="Zheng W."/>
            <person name="Hao B."/>
            <person name="Liu S."/>
            <person name="Wang W."/>
            <person name="Yuan L."/>
            <person name="Cao M."/>
            <person name="McDermott J."/>
            <person name="Samudrala R."/>
            <person name="Wang J."/>
            <person name="Wong G.K."/>
            <person name="Yang H."/>
        </authorList>
    </citation>
    <scope>NUCLEOTIDE SEQUENCE [LARGE SCALE GENOMIC DNA]</scope>
    <source>
        <strain evidence="3">cv. 93-11</strain>
    </source>
</reference>
<gene>
    <name evidence="2" type="ORF">OsI_14859</name>
</gene>
<proteinExistence type="predicted"/>
<dbReference type="HOGENOM" id="CLU_2501940_0_0_1"/>
<sequence>MHLLLVMLFGSSLPLWIIAGYILRDWCCSFIHTNIIVVMLNILQIVLQRANSTMPSLLSFLFSRKITVPFLLKWKMHETLHCNFLQ</sequence>
<keyword evidence="1" id="KW-0472">Membrane</keyword>
<name>B8AVA4_ORYSI</name>
<dbReference type="Gramene" id="BGIOSGA015590-TA">
    <property type="protein sequence ID" value="BGIOSGA015590-PA"/>
    <property type="gene ID" value="BGIOSGA015590"/>
</dbReference>
<keyword evidence="3" id="KW-1185">Reference proteome</keyword>
<dbReference type="AlphaFoldDB" id="B8AVA4"/>